<dbReference type="Proteomes" id="UP001515683">
    <property type="component" value="Unassembled WGS sequence"/>
</dbReference>
<name>A0ABX0RK48_9GAMM</name>
<proteinExistence type="predicted"/>
<accession>A0ABX0RK48</accession>
<feature type="transmembrane region" description="Helical" evidence="1">
    <location>
        <begin position="6"/>
        <end position="29"/>
    </location>
</feature>
<feature type="transmembrane region" description="Helical" evidence="1">
    <location>
        <begin position="87"/>
        <end position="105"/>
    </location>
</feature>
<organism evidence="2 3">
    <name type="scientific">Candidatus Pantoea multigeneris</name>
    <dbReference type="NCBI Taxonomy" id="2608357"/>
    <lineage>
        <taxon>Bacteria</taxon>
        <taxon>Pseudomonadati</taxon>
        <taxon>Pseudomonadota</taxon>
        <taxon>Gammaproteobacteria</taxon>
        <taxon>Enterobacterales</taxon>
        <taxon>Erwiniaceae</taxon>
        <taxon>Pantoea</taxon>
    </lineage>
</organism>
<evidence type="ECO:0000313" key="3">
    <source>
        <dbReference type="Proteomes" id="UP001515683"/>
    </source>
</evidence>
<dbReference type="EMBL" id="VWXF01000010">
    <property type="protein sequence ID" value="NIF23774.1"/>
    <property type="molecule type" value="Genomic_DNA"/>
</dbReference>
<keyword evidence="1" id="KW-0812">Transmembrane</keyword>
<gene>
    <name evidence="2" type="ORF">F3J40_19525</name>
</gene>
<evidence type="ECO:0000313" key="2">
    <source>
        <dbReference type="EMBL" id="NIF23774.1"/>
    </source>
</evidence>
<protein>
    <submittedName>
        <fullName evidence="2">AzlD domain-containing protein</fullName>
    </submittedName>
</protein>
<dbReference type="InterPro" id="IPR008407">
    <property type="entry name" value="Brnchd-chn_aa_trnsp_AzlD"/>
</dbReference>
<dbReference type="Pfam" id="PF05437">
    <property type="entry name" value="AzlD"/>
    <property type="match status" value="1"/>
</dbReference>
<keyword evidence="1" id="KW-0472">Membrane</keyword>
<feature type="transmembrane region" description="Helical" evidence="1">
    <location>
        <begin position="41"/>
        <end position="59"/>
    </location>
</feature>
<reference evidence="2 3" key="1">
    <citation type="journal article" date="2019" name="bioRxiv">
        <title>Bacteria contribute to plant secondary compound degradation in a generalist herbivore system.</title>
        <authorList>
            <person name="Francoeur C.B."/>
            <person name="Khadempour L."/>
            <person name="Moreira-Soto R.D."/>
            <person name="Gotting K."/>
            <person name="Book A.J."/>
            <person name="Pinto-Tomas A.A."/>
            <person name="Keefover-Ring K."/>
            <person name="Currie C.R."/>
        </authorList>
    </citation>
    <scope>NUCLEOTIDE SEQUENCE [LARGE SCALE GENOMIC DNA]</scope>
    <source>
        <strain evidence="2">Acro-835</strain>
    </source>
</reference>
<evidence type="ECO:0000256" key="1">
    <source>
        <dbReference type="SAM" id="Phobius"/>
    </source>
</evidence>
<keyword evidence="3" id="KW-1185">Reference proteome</keyword>
<dbReference type="RefSeq" id="WP_167017300.1">
    <property type="nucleotide sequence ID" value="NZ_VWXF01000010.1"/>
</dbReference>
<sequence length="107" mass="11375">MTHNGLMIAGILLLAVGTYLIRFTGFRLGNRLTMSEKARGMLSDAATVLLLSVAATSALYEGTHFAGLARVAGVLFAVFLAWRKVPLIFIIVGAACMTAILRYVGVS</sequence>
<keyword evidence="1" id="KW-1133">Transmembrane helix</keyword>
<comment type="caution">
    <text evidence="2">The sequence shown here is derived from an EMBL/GenBank/DDBJ whole genome shotgun (WGS) entry which is preliminary data.</text>
</comment>